<dbReference type="AlphaFoldDB" id="A0A9D1LVS7"/>
<dbReference type="SUPFAM" id="SSF49384">
    <property type="entry name" value="Carbohydrate-binding domain"/>
    <property type="match status" value="1"/>
</dbReference>
<feature type="signal peptide" evidence="1">
    <location>
        <begin position="1"/>
        <end position="24"/>
    </location>
</feature>
<evidence type="ECO:0000259" key="2">
    <source>
        <dbReference type="Pfam" id="PF00963"/>
    </source>
</evidence>
<proteinExistence type="predicted"/>
<organism evidence="4 5">
    <name type="scientific">Candidatus Avimonoglobus intestinipullorum</name>
    <dbReference type="NCBI Taxonomy" id="2840699"/>
    <lineage>
        <taxon>Bacteria</taxon>
        <taxon>Bacillati</taxon>
        <taxon>Bacillota</taxon>
        <taxon>Clostridia</taxon>
        <taxon>Eubacteriales</taxon>
        <taxon>Candidatus Avimonoglobus</taxon>
    </lineage>
</organism>
<gene>
    <name evidence="4" type="ORF">IAB04_06455</name>
</gene>
<dbReference type="Pfam" id="PF00963">
    <property type="entry name" value="Cohesin"/>
    <property type="match status" value="1"/>
</dbReference>
<reference evidence="4" key="2">
    <citation type="journal article" date="2021" name="PeerJ">
        <title>Extensive microbial diversity within the chicken gut microbiome revealed by metagenomics and culture.</title>
        <authorList>
            <person name="Gilroy R."/>
            <person name="Ravi A."/>
            <person name="Getino M."/>
            <person name="Pursley I."/>
            <person name="Horton D.L."/>
            <person name="Alikhan N.F."/>
            <person name="Baker D."/>
            <person name="Gharbi K."/>
            <person name="Hall N."/>
            <person name="Watson M."/>
            <person name="Adriaenssens E.M."/>
            <person name="Foster-Nyarko E."/>
            <person name="Jarju S."/>
            <person name="Secka A."/>
            <person name="Antonio M."/>
            <person name="Oren A."/>
            <person name="Chaudhuri R.R."/>
            <person name="La Ragione R."/>
            <person name="Hildebrand F."/>
            <person name="Pallen M.J."/>
        </authorList>
    </citation>
    <scope>NUCLEOTIDE SEQUENCE</scope>
    <source>
        <strain evidence="4">ChiSjej4B22-9803</strain>
    </source>
</reference>
<feature type="domain" description="Copper amine oxidase-like N-terminal" evidence="3">
    <location>
        <begin position="33"/>
        <end position="153"/>
    </location>
</feature>
<reference evidence="4" key="1">
    <citation type="submission" date="2020-10" db="EMBL/GenBank/DDBJ databases">
        <authorList>
            <person name="Gilroy R."/>
        </authorList>
    </citation>
    <scope>NUCLEOTIDE SEQUENCE</scope>
    <source>
        <strain evidence="4">ChiSjej4B22-9803</strain>
    </source>
</reference>
<keyword evidence="1" id="KW-0732">Signal</keyword>
<evidence type="ECO:0000313" key="4">
    <source>
        <dbReference type="EMBL" id="HIU48988.1"/>
    </source>
</evidence>
<sequence length="344" mass="37381">MKHKPTCLALAAAVLISASAAAFAAETEPAIRVDGRLIHFEDQKPVLLEEENRILIPARGVFEAMGATVEWRQETKKVFVDSYNNVIHLELNIGDPTMLVYTYTTSLLNPEKEEVALDAAPQLINDRTMIPLRAVSESLNAIVDWDQEQQLVDITTQQRQNYIESAEEASGAAYDAKTALPNLTLTADKETVQAGDTVTLSINLSNAQSLGDDIYYTGLTAGIFYDASKFSFTSYTPVVNGVTPESGSYIGGSNPSFKEDSLKLAYIFYPNADVIEQLSDGVIATVTFTALADGPAEFSLSDRITDRGYDTGLTIQQGEEPTAETPTLAASEELYIDTTPVQVN</sequence>
<evidence type="ECO:0000313" key="5">
    <source>
        <dbReference type="Proteomes" id="UP000824111"/>
    </source>
</evidence>
<accession>A0A9D1LVS7</accession>
<dbReference type="InterPro" id="IPR012854">
    <property type="entry name" value="Cu_amine_oxidase-like_N"/>
</dbReference>
<dbReference type="Proteomes" id="UP000824111">
    <property type="component" value="Unassembled WGS sequence"/>
</dbReference>
<dbReference type="InterPro" id="IPR036582">
    <property type="entry name" value="Mao_N_sf"/>
</dbReference>
<name>A0A9D1LVS7_9FIRM</name>
<dbReference type="InterPro" id="IPR008965">
    <property type="entry name" value="CBM2/CBM3_carb-bd_dom_sf"/>
</dbReference>
<evidence type="ECO:0000259" key="3">
    <source>
        <dbReference type="Pfam" id="PF07833"/>
    </source>
</evidence>
<dbReference type="Pfam" id="PF07833">
    <property type="entry name" value="Cu_amine_oxidN1"/>
    <property type="match status" value="1"/>
</dbReference>
<dbReference type="Gene3D" id="2.60.40.680">
    <property type="match status" value="1"/>
</dbReference>
<evidence type="ECO:0000256" key="1">
    <source>
        <dbReference type="SAM" id="SignalP"/>
    </source>
</evidence>
<dbReference type="SUPFAM" id="SSF55383">
    <property type="entry name" value="Copper amine oxidase, domain N"/>
    <property type="match status" value="1"/>
</dbReference>
<dbReference type="Gene3D" id="3.30.457.10">
    <property type="entry name" value="Copper amine oxidase-like, N-terminal domain"/>
    <property type="match status" value="1"/>
</dbReference>
<feature type="domain" description="Cohesin" evidence="2">
    <location>
        <begin position="184"/>
        <end position="297"/>
    </location>
</feature>
<dbReference type="CDD" id="cd08547">
    <property type="entry name" value="Type_II_cohesin"/>
    <property type="match status" value="1"/>
</dbReference>
<comment type="caution">
    <text evidence="4">The sequence shown here is derived from an EMBL/GenBank/DDBJ whole genome shotgun (WGS) entry which is preliminary data.</text>
</comment>
<dbReference type="InterPro" id="IPR002102">
    <property type="entry name" value="Cohesin_dom"/>
</dbReference>
<dbReference type="GO" id="GO:0030246">
    <property type="term" value="F:carbohydrate binding"/>
    <property type="evidence" value="ECO:0007669"/>
    <property type="project" value="InterPro"/>
</dbReference>
<protein>
    <recommendedName>
        <fullName evidence="6">Copper amine oxidase N-terminal domain-containing protein</fullName>
    </recommendedName>
</protein>
<feature type="chain" id="PRO_5039678171" description="Copper amine oxidase N-terminal domain-containing protein" evidence="1">
    <location>
        <begin position="25"/>
        <end position="344"/>
    </location>
</feature>
<dbReference type="GO" id="GO:0000272">
    <property type="term" value="P:polysaccharide catabolic process"/>
    <property type="evidence" value="ECO:0007669"/>
    <property type="project" value="InterPro"/>
</dbReference>
<evidence type="ECO:0008006" key="6">
    <source>
        <dbReference type="Google" id="ProtNLM"/>
    </source>
</evidence>
<dbReference type="EMBL" id="DVND01000165">
    <property type="protein sequence ID" value="HIU48988.1"/>
    <property type="molecule type" value="Genomic_DNA"/>
</dbReference>